<evidence type="ECO:0000256" key="1">
    <source>
        <dbReference type="ARBA" id="ARBA00006484"/>
    </source>
</evidence>
<dbReference type="PRINTS" id="PR00080">
    <property type="entry name" value="SDRFAMILY"/>
</dbReference>
<dbReference type="FunFam" id="3.40.50.720:FF:000084">
    <property type="entry name" value="Short-chain dehydrogenase reductase"/>
    <property type="match status" value="1"/>
</dbReference>
<protein>
    <submittedName>
        <fullName evidence="2">3-oxoacyl-[acyl-carrier-protein] reductase FabG</fullName>
        <ecNumber evidence="2">1.1.1.100</ecNumber>
    </submittedName>
</protein>
<dbReference type="PANTHER" id="PTHR42879">
    <property type="entry name" value="3-OXOACYL-(ACYL-CARRIER-PROTEIN) REDUCTASE"/>
    <property type="match status" value="1"/>
</dbReference>
<evidence type="ECO:0000313" key="2">
    <source>
        <dbReference type="EMBL" id="VCU71730.1"/>
    </source>
</evidence>
<dbReference type="InterPro" id="IPR036291">
    <property type="entry name" value="NAD(P)-bd_dom_sf"/>
</dbReference>
<name>A0A3P4B7Y1_9BURK</name>
<evidence type="ECO:0000313" key="3">
    <source>
        <dbReference type="Proteomes" id="UP000277294"/>
    </source>
</evidence>
<sequence length="257" mass="26763">MELGLQGKVAVITGATAGIGLATALKFIEEGARVAICARNAEKLERTAEFLRAKGGDVFAQATDVSDPAQIESFMTALVAHFGRLDILVNNAGTSMRGPFLNVSDADWEADMQLKLFGAIRCSRIAVGHMKKQGGGRIVNLSTIGGKQPAATSMPTSVSRAAGLALTKALSREFAADNILVNAVCIGKIKAGQHERSAARKGQDPDDLYREFARGIPLGRVGEAEEAANVIVFLASQAASYVTGSSVNLDGGASGVM</sequence>
<dbReference type="RefSeq" id="WP_124081316.1">
    <property type="nucleotide sequence ID" value="NZ_UWPJ01000029.1"/>
</dbReference>
<keyword evidence="2" id="KW-0560">Oxidoreductase</keyword>
<gene>
    <name evidence="2" type="primary">fabG_20</name>
    <name evidence="2" type="ORF">PIGHUM_03818</name>
</gene>
<comment type="similarity">
    <text evidence="1">Belongs to the short-chain dehydrogenases/reductases (SDR) family.</text>
</comment>
<dbReference type="PRINTS" id="PR00081">
    <property type="entry name" value="GDHRDH"/>
</dbReference>
<proteinExistence type="inferred from homology"/>
<organism evidence="2 3">
    <name type="scientific">Pigmentiphaga humi</name>
    <dbReference type="NCBI Taxonomy" id="2478468"/>
    <lineage>
        <taxon>Bacteria</taxon>
        <taxon>Pseudomonadati</taxon>
        <taxon>Pseudomonadota</taxon>
        <taxon>Betaproteobacteria</taxon>
        <taxon>Burkholderiales</taxon>
        <taxon>Alcaligenaceae</taxon>
        <taxon>Pigmentiphaga</taxon>
    </lineage>
</organism>
<accession>A0A3P4B7Y1</accession>
<dbReference type="PANTHER" id="PTHR42879:SF6">
    <property type="entry name" value="NADPH-DEPENDENT REDUCTASE BACG"/>
    <property type="match status" value="1"/>
</dbReference>
<dbReference type="EMBL" id="UWPJ01000029">
    <property type="protein sequence ID" value="VCU71730.1"/>
    <property type="molecule type" value="Genomic_DNA"/>
</dbReference>
<dbReference type="Gene3D" id="3.40.50.720">
    <property type="entry name" value="NAD(P)-binding Rossmann-like Domain"/>
    <property type="match status" value="1"/>
</dbReference>
<dbReference type="AlphaFoldDB" id="A0A3P4B7Y1"/>
<dbReference type="GO" id="GO:0004316">
    <property type="term" value="F:3-oxoacyl-[acyl-carrier-protein] reductase (NADPH) activity"/>
    <property type="evidence" value="ECO:0007669"/>
    <property type="project" value="UniProtKB-EC"/>
</dbReference>
<keyword evidence="3" id="KW-1185">Reference proteome</keyword>
<reference evidence="2 3" key="1">
    <citation type="submission" date="2018-10" db="EMBL/GenBank/DDBJ databases">
        <authorList>
            <person name="Criscuolo A."/>
        </authorList>
    </citation>
    <scope>NUCLEOTIDE SEQUENCE [LARGE SCALE GENOMIC DNA]</scope>
    <source>
        <strain evidence="2">DnA1</strain>
    </source>
</reference>
<dbReference type="InterPro" id="IPR002347">
    <property type="entry name" value="SDR_fam"/>
</dbReference>
<dbReference type="Proteomes" id="UP000277294">
    <property type="component" value="Unassembled WGS sequence"/>
</dbReference>
<dbReference type="SUPFAM" id="SSF51735">
    <property type="entry name" value="NAD(P)-binding Rossmann-fold domains"/>
    <property type="match status" value="1"/>
</dbReference>
<dbReference type="Pfam" id="PF13561">
    <property type="entry name" value="adh_short_C2"/>
    <property type="match status" value="1"/>
</dbReference>
<dbReference type="InterPro" id="IPR050259">
    <property type="entry name" value="SDR"/>
</dbReference>
<dbReference type="OrthoDB" id="9804774at2"/>
<dbReference type="EC" id="1.1.1.100" evidence="2"/>